<dbReference type="OrthoDB" id="9812260at2"/>
<keyword evidence="4" id="KW-0472">Membrane</keyword>
<dbReference type="SUPFAM" id="SSF55073">
    <property type="entry name" value="Nucleotide cyclase"/>
    <property type="match status" value="1"/>
</dbReference>
<dbReference type="PROSITE" id="PS50113">
    <property type="entry name" value="PAC"/>
    <property type="match status" value="1"/>
</dbReference>
<feature type="transmembrane region" description="Helical" evidence="4">
    <location>
        <begin position="16"/>
        <end position="34"/>
    </location>
</feature>
<evidence type="ECO:0000256" key="1">
    <source>
        <dbReference type="ARBA" id="ARBA00001946"/>
    </source>
</evidence>
<dbReference type="Pfam" id="PF00990">
    <property type="entry name" value="GGDEF"/>
    <property type="match status" value="1"/>
</dbReference>
<evidence type="ECO:0000259" key="5">
    <source>
        <dbReference type="PROSITE" id="PS50113"/>
    </source>
</evidence>
<dbReference type="InterPro" id="IPR029787">
    <property type="entry name" value="Nucleotide_cyclase"/>
</dbReference>
<dbReference type="CDD" id="cd00130">
    <property type="entry name" value="PAS"/>
    <property type="match status" value="1"/>
</dbReference>
<protein>
    <recommendedName>
        <fullName evidence="2">diguanylate cyclase</fullName>
        <ecNumber evidence="2">2.7.7.65</ecNumber>
    </recommendedName>
</protein>
<dbReference type="Pfam" id="PF13426">
    <property type="entry name" value="PAS_9"/>
    <property type="match status" value="1"/>
</dbReference>
<dbReference type="SMART" id="SM00267">
    <property type="entry name" value="GGDEF"/>
    <property type="match status" value="1"/>
</dbReference>
<dbReference type="InterPro" id="IPR050469">
    <property type="entry name" value="Diguanylate_Cyclase"/>
</dbReference>
<evidence type="ECO:0000259" key="6">
    <source>
        <dbReference type="PROSITE" id="PS50887"/>
    </source>
</evidence>
<sequence>MSDLLVSDSANQKWKASLFSLLFILACLMIALSATTEKTVSLNLEVFTAIALSLVTAFIIYRLERQHHYKTLTLAATDKVMGVLILDPSLKTEYVNKQFCRITGYARKQLNTLSVTELPFVQHTELINTVMAQLQVSDYWSGEFSAISQFGEPFSVMLYVLKQRNKMGETKRVIITCTDISNLKRTQQRLMTLTEKDPLTNHWNRRRFDSALSKLSNEVKQDPLFHACLIIVDIDYFKDINDLHGHDEGDRVLIEVANTLANNSRDSDLVCRIGGEEFAVLMPRTNMVDAIDAAHRLKASIHNNHNLGVTVSCGVSPVLEQELKTYREADQALYRAKRAGRNRVMNSASVKQITR</sequence>
<keyword evidence="4" id="KW-1133">Transmembrane helix</keyword>
<dbReference type="Proteomes" id="UP000017800">
    <property type="component" value="Unassembled WGS sequence"/>
</dbReference>
<evidence type="ECO:0000256" key="4">
    <source>
        <dbReference type="SAM" id="Phobius"/>
    </source>
</evidence>
<dbReference type="EMBL" id="BAUJ01000011">
    <property type="protein sequence ID" value="GAD88881.1"/>
    <property type="molecule type" value="Genomic_DNA"/>
</dbReference>
<dbReference type="PANTHER" id="PTHR45138">
    <property type="entry name" value="REGULATORY COMPONENTS OF SENSORY TRANSDUCTION SYSTEM"/>
    <property type="match status" value="1"/>
</dbReference>
<dbReference type="NCBIfam" id="TIGR00254">
    <property type="entry name" value="GGDEF"/>
    <property type="match status" value="1"/>
</dbReference>
<dbReference type="FunFam" id="3.30.70.270:FF:000001">
    <property type="entry name" value="Diguanylate cyclase domain protein"/>
    <property type="match status" value="1"/>
</dbReference>
<dbReference type="eggNOG" id="COG2199">
    <property type="taxonomic scope" value="Bacteria"/>
</dbReference>
<dbReference type="InterPro" id="IPR043128">
    <property type="entry name" value="Rev_trsase/Diguanyl_cyclase"/>
</dbReference>
<dbReference type="SUPFAM" id="SSF55785">
    <property type="entry name" value="PYP-like sensor domain (PAS domain)"/>
    <property type="match status" value="1"/>
</dbReference>
<evidence type="ECO:0000313" key="7">
    <source>
        <dbReference type="EMBL" id="GAD88881.1"/>
    </source>
</evidence>
<dbReference type="GO" id="GO:0005886">
    <property type="term" value="C:plasma membrane"/>
    <property type="evidence" value="ECO:0007669"/>
    <property type="project" value="TreeGrafter"/>
</dbReference>
<reference evidence="7 8" key="2">
    <citation type="submission" date="2013-11" db="EMBL/GenBank/DDBJ databases">
        <title>Whole genome shotgun sequence of Vibrio halioticoli NBRC 102217.</title>
        <authorList>
            <person name="Isaki S."/>
            <person name="Kimura A."/>
            <person name="Ohji S."/>
            <person name="Hosoyama A."/>
            <person name="Fujita N."/>
            <person name="Hashimoto M."/>
            <person name="Hosoyama Y."/>
            <person name="Yamazoe A."/>
        </authorList>
    </citation>
    <scope>NUCLEOTIDE SEQUENCE [LARGE SCALE GENOMIC DNA]</scope>
    <source>
        <strain evidence="7 8">NBRC 102217</strain>
    </source>
</reference>
<dbReference type="AlphaFoldDB" id="V5FG88"/>
<feature type="transmembrane region" description="Helical" evidence="4">
    <location>
        <begin position="40"/>
        <end position="61"/>
    </location>
</feature>
<dbReference type="RefSeq" id="WP_023403260.1">
    <property type="nucleotide sequence ID" value="NZ_BAUJ01000011.1"/>
</dbReference>
<dbReference type="InterPro" id="IPR035965">
    <property type="entry name" value="PAS-like_dom_sf"/>
</dbReference>
<comment type="caution">
    <text evidence="7">The sequence shown here is derived from an EMBL/GenBank/DDBJ whole genome shotgun (WGS) entry which is preliminary data.</text>
</comment>
<evidence type="ECO:0000256" key="2">
    <source>
        <dbReference type="ARBA" id="ARBA00012528"/>
    </source>
</evidence>
<dbReference type="InterPro" id="IPR000014">
    <property type="entry name" value="PAS"/>
</dbReference>
<dbReference type="PANTHER" id="PTHR45138:SF9">
    <property type="entry name" value="DIGUANYLATE CYCLASE DGCM-RELATED"/>
    <property type="match status" value="1"/>
</dbReference>
<keyword evidence="4" id="KW-0812">Transmembrane</keyword>
<comment type="cofactor">
    <cofactor evidence="1">
        <name>Mg(2+)</name>
        <dbReference type="ChEBI" id="CHEBI:18420"/>
    </cofactor>
</comment>
<dbReference type="NCBIfam" id="TIGR00229">
    <property type="entry name" value="sensory_box"/>
    <property type="match status" value="1"/>
</dbReference>
<comment type="catalytic activity">
    <reaction evidence="3">
        <text>2 GTP = 3',3'-c-di-GMP + 2 diphosphate</text>
        <dbReference type="Rhea" id="RHEA:24898"/>
        <dbReference type="ChEBI" id="CHEBI:33019"/>
        <dbReference type="ChEBI" id="CHEBI:37565"/>
        <dbReference type="ChEBI" id="CHEBI:58805"/>
        <dbReference type="EC" id="2.7.7.65"/>
    </reaction>
</comment>
<accession>V5FG88</accession>
<dbReference type="GO" id="GO:1902201">
    <property type="term" value="P:negative regulation of bacterial-type flagellum-dependent cell motility"/>
    <property type="evidence" value="ECO:0007669"/>
    <property type="project" value="TreeGrafter"/>
</dbReference>
<dbReference type="GO" id="GO:0052621">
    <property type="term" value="F:diguanylate cyclase activity"/>
    <property type="evidence" value="ECO:0007669"/>
    <property type="project" value="UniProtKB-EC"/>
</dbReference>
<proteinExistence type="predicted"/>
<name>V5FG88_9VIBR</name>
<dbReference type="PROSITE" id="PS50887">
    <property type="entry name" value="GGDEF"/>
    <property type="match status" value="1"/>
</dbReference>
<reference evidence="7 8" key="1">
    <citation type="submission" date="2013-10" db="EMBL/GenBank/DDBJ databases">
        <authorList>
            <person name="Ichikawa N."/>
            <person name="Kimura A."/>
            <person name="Ohji S."/>
            <person name="Hosoyama A."/>
            <person name="Fujita N."/>
        </authorList>
    </citation>
    <scope>NUCLEOTIDE SEQUENCE [LARGE SCALE GENOMIC DNA]</scope>
    <source>
        <strain evidence="7 8">NBRC 102217</strain>
    </source>
</reference>
<dbReference type="InterPro" id="IPR000160">
    <property type="entry name" value="GGDEF_dom"/>
</dbReference>
<keyword evidence="8" id="KW-1185">Reference proteome</keyword>
<dbReference type="EC" id="2.7.7.65" evidence="2"/>
<dbReference type="Gene3D" id="3.30.70.270">
    <property type="match status" value="1"/>
</dbReference>
<dbReference type="GO" id="GO:0043709">
    <property type="term" value="P:cell adhesion involved in single-species biofilm formation"/>
    <property type="evidence" value="ECO:0007669"/>
    <property type="project" value="TreeGrafter"/>
</dbReference>
<gene>
    <name evidence="7" type="ORF">VHA01S_011_00200</name>
</gene>
<feature type="domain" description="GGDEF" evidence="6">
    <location>
        <begin position="225"/>
        <end position="349"/>
    </location>
</feature>
<dbReference type="Gene3D" id="3.30.450.20">
    <property type="entry name" value="PAS domain"/>
    <property type="match status" value="1"/>
</dbReference>
<evidence type="ECO:0000313" key="8">
    <source>
        <dbReference type="Proteomes" id="UP000017800"/>
    </source>
</evidence>
<dbReference type="CDD" id="cd01949">
    <property type="entry name" value="GGDEF"/>
    <property type="match status" value="1"/>
</dbReference>
<dbReference type="InterPro" id="IPR000700">
    <property type="entry name" value="PAS-assoc_C"/>
</dbReference>
<evidence type="ECO:0000256" key="3">
    <source>
        <dbReference type="ARBA" id="ARBA00034247"/>
    </source>
</evidence>
<organism evidence="7 8">
    <name type="scientific">Vibrio halioticoli NBRC 102217</name>
    <dbReference type="NCBI Taxonomy" id="1219072"/>
    <lineage>
        <taxon>Bacteria</taxon>
        <taxon>Pseudomonadati</taxon>
        <taxon>Pseudomonadota</taxon>
        <taxon>Gammaproteobacteria</taxon>
        <taxon>Vibrionales</taxon>
        <taxon>Vibrionaceae</taxon>
        <taxon>Vibrio</taxon>
    </lineage>
</organism>
<feature type="domain" description="PAC" evidence="5">
    <location>
        <begin position="140"/>
        <end position="192"/>
    </location>
</feature>